<evidence type="ECO:0000313" key="2">
    <source>
        <dbReference type="EMBL" id="KYH31066.1"/>
    </source>
</evidence>
<dbReference type="GO" id="GO:0003676">
    <property type="term" value="F:nucleic acid binding"/>
    <property type="evidence" value="ECO:0007669"/>
    <property type="project" value="InterPro"/>
</dbReference>
<dbReference type="SUPFAM" id="SSF53098">
    <property type="entry name" value="Ribonuclease H-like"/>
    <property type="match status" value="1"/>
</dbReference>
<keyword evidence="3" id="KW-1185">Reference proteome</keyword>
<dbReference type="InterPro" id="IPR012337">
    <property type="entry name" value="RNaseH-like_sf"/>
</dbReference>
<dbReference type="Gene3D" id="3.30.420.10">
    <property type="entry name" value="Ribonuclease H-like superfamily/Ribonuclease H"/>
    <property type="match status" value="1"/>
</dbReference>
<dbReference type="InterPro" id="IPR001584">
    <property type="entry name" value="Integrase_cat-core"/>
</dbReference>
<gene>
    <name evidence="2" type="ORF">MOMUL_25970</name>
</gene>
<name>A0A151ATU4_9FIRM</name>
<sequence length="84" mass="10095">MEHELIPYKTPNKNAYIESFHSILEEECLSWHEFNSFREAYEVLHKFMDYYNNVRIHSKIGYLTPAEYYDAFKRNSVKALPICA</sequence>
<dbReference type="OrthoDB" id="1707763at2"/>
<protein>
    <recommendedName>
        <fullName evidence="1">Integrase catalytic domain-containing protein</fullName>
    </recommendedName>
</protein>
<dbReference type="AlphaFoldDB" id="A0A151ATU4"/>
<comment type="caution">
    <text evidence="2">The sequence shown here is derived from an EMBL/GenBank/DDBJ whole genome shotgun (WGS) entry which is preliminary data.</text>
</comment>
<dbReference type="PROSITE" id="PS50994">
    <property type="entry name" value="INTEGRASE"/>
    <property type="match status" value="1"/>
</dbReference>
<dbReference type="Pfam" id="PF13683">
    <property type="entry name" value="rve_3"/>
    <property type="match status" value="1"/>
</dbReference>
<dbReference type="EMBL" id="LTBC01000015">
    <property type="protein sequence ID" value="KYH31066.1"/>
    <property type="molecule type" value="Genomic_DNA"/>
</dbReference>
<dbReference type="RefSeq" id="WP_062285363.1">
    <property type="nucleotide sequence ID" value="NZ_LTBC01000015.1"/>
</dbReference>
<proteinExistence type="predicted"/>
<dbReference type="PANTHER" id="PTHR47515:SF1">
    <property type="entry name" value="BLR2054 PROTEIN"/>
    <property type="match status" value="1"/>
</dbReference>
<dbReference type="Proteomes" id="UP000075670">
    <property type="component" value="Unassembled WGS sequence"/>
</dbReference>
<reference evidence="2 3" key="1">
    <citation type="submission" date="2016-02" db="EMBL/GenBank/DDBJ databases">
        <title>Genome sequence of Moorella mulderi DSM 14980.</title>
        <authorList>
            <person name="Poehlein A."/>
            <person name="Daniel R."/>
        </authorList>
    </citation>
    <scope>NUCLEOTIDE SEQUENCE [LARGE SCALE GENOMIC DNA]</scope>
    <source>
        <strain evidence="2 3">DSM 14980</strain>
    </source>
</reference>
<feature type="domain" description="Integrase catalytic" evidence="1">
    <location>
        <begin position="1"/>
        <end position="73"/>
    </location>
</feature>
<dbReference type="GO" id="GO:0015074">
    <property type="term" value="P:DNA integration"/>
    <property type="evidence" value="ECO:0007669"/>
    <property type="project" value="InterPro"/>
</dbReference>
<dbReference type="PANTHER" id="PTHR47515">
    <property type="entry name" value="LOW CALCIUM RESPONSE LOCUS PROTEIN T"/>
    <property type="match status" value="1"/>
</dbReference>
<dbReference type="InterPro" id="IPR036397">
    <property type="entry name" value="RNaseH_sf"/>
</dbReference>
<evidence type="ECO:0000259" key="1">
    <source>
        <dbReference type="PROSITE" id="PS50994"/>
    </source>
</evidence>
<dbReference type="PATRIC" id="fig|1122241.3.peg.2756"/>
<organism evidence="2 3">
    <name type="scientific">Moorella mulderi DSM 14980</name>
    <dbReference type="NCBI Taxonomy" id="1122241"/>
    <lineage>
        <taxon>Bacteria</taxon>
        <taxon>Bacillati</taxon>
        <taxon>Bacillota</taxon>
        <taxon>Clostridia</taxon>
        <taxon>Neomoorellales</taxon>
        <taxon>Neomoorellaceae</taxon>
        <taxon>Neomoorella</taxon>
    </lineage>
</organism>
<evidence type="ECO:0000313" key="3">
    <source>
        <dbReference type="Proteomes" id="UP000075670"/>
    </source>
</evidence>
<accession>A0A151ATU4</accession>